<gene>
    <name evidence="1" type="ORF">Prum_013610</name>
</gene>
<dbReference type="Proteomes" id="UP000482960">
    <property type="component" value="Unassembled WGS sequence"/>
</dbReference>
<proteinExistence type="predicted"/>
<name>A0A6V8KZF6_9ACTN</name>
<reference evidence="1 2" key="2">
    <citation type="submission" date="2020-03" db="EMBL/GenBank/DDBJ databases">
        <authorList>
            <person name="Ichikawa N."/>
            <person name="Kimura A."/>
            <person name="Kitahashi Y."/>
            <person name="Uohara A."/>
        </authorList>
    </citation>
    <scope>NUCLEOTIDE SEQUENCE [LARGE SCALE GENOMIC DNA]</scope>
    <source>
        <strain evidence="1 2">NBRC 108638</strain>
    </source>
</reference>
<sequence>MPLSVPRPLASRHLLPYRAIYDALRAGDPFLAQSAAPLHVNTSDAWLRAILHA</sequence>
<reference evidence="1 2" key="1">
    <citation type="submission" date="2020-03" db="EMBL/GenBank/DDBJ databases">
        <title>Whole genome shotgun sequence of Phytohabitans rumicis NBRC 108638.</title>
        <authorList>
            <person name="Komaki H."/>
            <person name="Tamura T."/>
        </authorList>
    </citation>
    <scope>NUCLEOTIDE SEQUENCE [LARGE SCALE GENOMIC DNA]</scope>
    <source>
        <strain evidence="1 2">NBRC 108638</strain>
    </source>
</reference>
<dbReference type="AlphaFoldDB" id="A0A6V8KZF6"/>
<comment type="caution">
    <text evidence="1">The sequence shown here is derived from an EMBL/GenBank/DDBJ whole genome shotgun (WGS) entry which is preliminary data.</text>
</comment>
<evidence type="ECO:0000313" key="2">
    <source>
        <dbReference type="Proteomes" id="UP000482960"/>
    </source>
</evidence>
<protein>
    <submittedName>
        <fullName evidence="1">Uncharacterized protein</fullName>
    </submittedName>
</protein>
<evidence type="ECO:0000313" key="1">
    <source>
        <dbReference type="EMBL" id="GFJ87719.1"/>
    </source>
</evidence>
<keyword evidence="2" id="KW-1185">Reference proteome</keyword>
<organism evidence="1 2">
    <name type="scientific">Phytohabitans rumicis</name>
    <dbReference type="NCBI Taxonomy" id="1076125"/>
    <lineage>
        <taxon>Bacteria</taxon>
        <taxon>Bacillati</taxon>
        <taxon>Actinomycetota</taxon>
        <taxon>Actinomycetes</taxon>
        <taxon>Micromonosporales</taxon>
        <taxon>Micromonosporaceae</taxon>
    </lineage>
</organism>
<accession>A0A6V8KZF6</accession>
<dbReference type="EMBL" id="BLPG01000001">
    <property type="protein sequence ID" value="GFJ87719.1"/>
    <property type="molecule type" value="Genomic_DNA"/>
</dbReference>